<dbReference type="EMBL" id="DXGG01000016">
    <property type="protein sequence ID" value="HIW86742.1"/>
    <property type="molecule type" value="Genomic_DNA"/>
</dbReference>
<evidence type="ECO:0000313" key="2">
    <source>
        <dbReference type="EMBL" id="HIW86742.1"/>
    </source>
</evidence>
<dbReference type="InterPro" id="IPR036866">
    <property type="entry name" value="RibonucZ/Hydroxyglut_hydro"/>
</dbReference>
<comment type="caution">
    <text evidence="2">The sequence shown here is derived from an EMBL/GenBank/DDBJ whole genome shotgun (WGS) entry which is preliminary data.</text>
</comment>
<evidence type="ECO:0000259" key="1">
    <source>
        <dbReference type="Pfam" id="PF07521"/>
    </source>
</evidence>
<organism evidence="2 3">
    <name type="scientific">Candidatus Onthomorpha intestinigallinarum</name>
    <dbReference type="NCBI Taxonomy" id="2840880"/>
    <lineage>
        <taxon>Bacteria</taxon>
        <taxon>Pseudomonadati</taxon>
        <taxon>Bacteroidota</taxon>
        <taxon>Bacteroidia</taxon>
        <taxon>Bacteroidales</taxon>
        <taxon>Candidatus Onthomorpha</taxon>
    </lineage>
</organism>
<reference evidence="2" key="2">
    <citation type="submission" date="2021-04" db="EMBL/GenBank/DDBJ databases">
        <authorList>
            <person name="Gilroy R."/>
        </authorList>
    </citation>
    <scope>NUCLEOTIDE SEQUENCE</scope>
    <source>
        <strain evidence="2">Gambia16-930</strain>
    </source>
</reference>
<feature type="domain" description="Zn-dependent metallo-hydrolase RNA specificity" evidence="1">
    <location>
        <begin position="6"/>
        <end position="38"/>
    </location>
</feature>
<dbReference type="SUPFAM" id="SSF56281">
    <property type="entry name" value="Metallo-hydrolase/oxidoreductase"/>
    <property type="match status" value="1"/>
</dbReference>
<dbReference type="InterPro" id="IPR011108">
    <property type="entry name" value="RMMBL"/>
</dbReference>
<proteinExistence type="predicted"/>
<accession>A0A9D1UGA9</accession>
<reference evidence="2" key="1">
    <citation type="journal article" date="2021" name="PeerJ">
        <title>Extensive microbial diversity within the chicken gut microbiome revealed by metagenomics and culture.</title>
        <authorList>
            <person name="Gilroy R."/>
            <person name="Ravi A."/>
            <person name="Getino M."/>
            <person name="Pursley I."/>
            <person name="Horton D.L."/>
            <person name="Alikhan N.F."/>
            <person name="Baker D."/>
            <person name="Gharbi K."/>
            <person name="Hall N."/>
            <person name="Watson M."/>
            <person name="Adriaenssens E.M."/>
            <person name="Foster-Nyarko E."/>
            <person name="Jarju S."/>
            <person name="Secka A."/>
            <person name="Antonio M."/>
            <person name="Oren A."/>
            <person name="Chaudhuri R.R."/>
            <person name="La Ragione R."/>
            <person name="Hildebrand F."/>
            <person name="Pallen M.J."/>
        </authorList>
    </citation>
    <scope>NUCLEOTIDE SEQUENCE</scope>
    <source>
        <strain evidence="2">Gambia16-930</strain>
    </source>
</reference>
<feature type="non-terminal residue" evidence="2">
    <location>
        <position position="1"/>
    </location>
</feature>
<dbReference type="Proteomes" id="UP000824267">
    <property type="component" value="Unassembled WGS sequence"/>
</dbReference>
<gene>
    <name evidence="2" type="ORF">IAC47_00485</name>
</gene>
<dbReference type="Pfam" id="PF07521">
    <property type="entry name" value="RMMBL"/>
    <property type="match status" value="1"/>
</dbReference>
<protein>
    <recommendedName>
        <fullName evidence="1">Zn-dependent metallo-hydrolase RNA specificity domain-containing protein</fullName>
    </recommendedName>
</protein>
<sequence>CQDKTKIKRLILVHGEEKTQKNFAKTLDKNGYRNIYIPKKGDCFEI</sequence>
<dbReference type="AlphaFoldDB" id="A0A9D1UGA9"/>
<name>A0A9D1UGA9_9BACT</name>
<evidence type="ECO:0000313" key="3">
    <source>
        <dbReference type="Proteomes" id="UP000824267"/>
    </source>
</evidence>